<keyword evidence="4" id="KW-0862">Zinc</keyword>
<keyword evidence="3" id="KW-0863">Zinc-finger</keyword>
<evidence type="ECO:0000313" key="7">
    <source>
        <dbReference type="Proteomes" id="UP000792457"/>
    </source>
</evidence>
<gene>
    <name evidence="6" type="ORF">J437_LFUL015073</name>
</gene>
<dbReference type="GO" id="GO:0008270">
    <property type="term" value="F:zinc ion binding"/>
    <property type="evidence" value="ECO:0007669"/>
    <property type="project" value="UniProtKB-KW"/>
</dbReference>
<keyword evidence="7" id="KW-1185">Reference proteome</keyword>
<dbReference type="Pfam" id="PF22794">
    <property type="entry name" value="jr-ZPR1"/>
    <property type="match status" value="1"/>
</dbReference>
<proteinExistence type="inferred from homology"/>
<organism evidence="6 7">
    <name type="scientific">Ladona fulva</name>
    <name type="common">Scarce chaser dragonfly</name>
    <name type="synonym">Libellula fulva</name>
    <dbReference type="NCBI Taxonomy" id="123851"/>
    <lineage>
        <taxon>Eukaryota</taxon>
        <taxon>Metazoa</taxon>
        <taxon>Ecdysozoa</taxon>
        <taxon>Arthropoda</taxon>
        <taxon>Hexapoda</taxon>
        <taxon>Insecta</taxon>
        <taxon>Pterygota</taxon>
        <taxon>Palaeoptera</taxon>
        <taxon>Odonata</taxon>
        <taxon>Epiprocta</taxon>
        <taxon>Anisoptera</taxon>
        <taxon>Libelluloidea</taxon>
        <taxon>Libellulidae</taxon>
        <taxon>Ladona</taxon>
    </lineage>
</organism>
<dbReference type="PANTHER" id="PTHR10876">
    <property type="entry name" value="ZINC FINGER PROTEIN ZPR1"/>
    <property type="match status" value="1"/>
</dbReference>
<dbReference type="EMBL" id="KZ308866">
    <property type="protein sequence ID" value="KAG8235022.1"/>
    <property type="molecule type" value="Genomic_DNA"/>
</dbReference>
<evidence type="ECO:0000256" key="2">
    <source>
        <dbReference type="ARBA" id="ARBA00022723"/>
    </source>
</evidence>
<dbReference type="InterPro" id="IPR004457">
    <property type="entry name" value="Znf_ZPR1"/>
</dbReference>
<feature type="domain" description="Zinc finger ZPR1-type" evidence="5">
    <location>
        <begin position="1"/>
        <end position="98"/>
    </location>
</feature>
<dbReference type="InterPro" id="IPR040141">
    <property type="entry name" value="ZPR1"/>
</dbReference>
<evidence type="ECO:0000256" key="1">
    <source>
        <dbReference type="ARBA" id="ARBA00008354"/>
    </source>
</evidence>
<dbReference type="Gene3D" id="2.60.120.1040">
    <property type="entry name" value="ZPR1, A/B domain"/>
    <property type="match status" value="1"/>
</dbReference>
<sequence>MSHHQAFAELSDTCSLYIPELELEMGATTLGGRFSTIEGLLSSIKEQLEEKGMIGDSMIPGARKRYLVFLEKLDKVLQGKKPVTIILDDPAGNSYIQDVIIMSTSCDKCGHRTNEVKSGGGVEPKGLKIEVKVNGSEDFCRDVLKRHQSLD</sequence>
<reference evidence="6" key="1">
    <citation type="submission" date="2013-04" db="EMBL/GenBank/DDBJ databases">
        <authorList>
            <person name="Qu J."/>
            <person name="Murali S.C."/>
            <person name="Bandaranaike D."/>
            <person name="Bellair M."/>
            <person name="Blankenburg K."/>
            <person name="Chao H."/>
            <person name="Dinh H."/>
            <person name="Doddapaneni H."/>
            <person name="Downs B."/>
            <person name="Dugan-Rocha S."/>
            <person name="Elkadiri S."/>
            <person name="Gnanaolivu R.D."/>
            <person name="Hernandez B."/>
            <person name="Javaid M."/>
            <person name="Jayaseelan J.C."/>
            <person name="Lee S."/>
            <person name="Li M."/>
            <person name="Ming W."/>
            <person name="Munidasa M."/>
            <person name="Muniz J."/>
            <person name="Nguyen L."/>
            <person name="Ongeri F."/>
            <person name="Osuji N."/>
            <person name="Pu L.-L."/>
            <person name="Puazo M."/>
            <person name="Qu C."/>
            <person name="Quiroz J."/>
            <person name="Raj R."/>
            <person name="Weissenberger G."/>
            <person name="Xin Y."/>
            <person name="Zou X."/>
            <person name="Han Y."/>
            <person name="Richards S."/>
            <person name="Worley K."/>
            <person name="Muzny D."/>
            <person name="Gibbs R."/>
        </authorList>
    </citation>
    <scope>NUCLEOTIDE SEQUENCE</scope>
    <source>
        <strain evidence="6">Sampled in the wild</strain>
    </source>
</reference>
<accession>A0A8K0KHB4</accession>
<comment type="similarity">
    <text evidence="1">Belongs to the ZPR1 family.</text>
</comment>
<reference evidence="6" key="2">
    <citation type="submission" date="2017-10" db="EMBL/GenBank/DDBJ databases">
        <title>Ladona fulva Genome sequencing and assembly.</title>
        <authorList>
            <person name="Murali S."/>
            <person name="Richards S."/>
            <person name="Bandaranaike D."/>
            <person name="Bellair M."/>
            <person name="Blankenburg K."/>
            <person name="Chao H."/>
            <person name="Dinh H."/>
            <person name="Doddapaneni H."/>
            <person name="Dugan-Rocha S."/>
            <person name="Elkadiri S."/>
            <person name="Gnanaolivu R."/>
            <person name="Hernandez B."/>
            <person name="Skinner E."/>
            <person name="Javaid M."/>
            <person name="Lee S."/>
            <person name="Li M."/>
            <person name="Ming W."/>
            <person name="Munidasa M."/>
            <person name="Muniz J."/>
            <person name="Nguyen L."/>
            <person name="Hughes D."/>
            <person name="Osuji N."/>
            <person name="Pu L.-L."/>
            <person name="Puazo M."/>
            <person name="Qu C."/>
            <person name="Quiroz J."/>
            <person name="Raj R."/>
            <person name="Weissenberger G."/>
            <person name="Xin Y."/>
            <person name="Zou X."/>
            <person name="Han Y."/>
            <person name="Worley K."/>
            <person name="Muzny D."/>
            <person name="Gibbs R."/>
        </authorList>
    </citation>
    <scope>NUCLEOTIDE SEQUENCE</scope>
    <source>
        <strain evidence="6">Sampled in the wild</strain>
    </source>
</reference>
<evidence type="ECO:0000256" key="4">
    <source>
        <dbReference type="ARBA" id="ARBA00022833"/>
    </source>
</evidence>
<keyword evidence="2" id="KW-0479">Metal-binding</keyword>
<dbReference type="GO" id="GO:0005634">
    <property type="term" value="C:nucleus"/>
    <property type="evidence" value="ECO:0007669"/>
    <property type="project" value="TreeGrafter"/>
</dbReference>
<dbReference type="AlphaFoldDB" id="A0A8K0KHB4"/>
<dbReference type="InterPro" id="IPR056180">
    <property type="entry name" value="ZPR1_jr_dom"/>
</dbReference>
<dbReference type="SMART" id="SM00709">
    <property type="entry name" value="Zpr1"/>
    <property type="match status" value="1"/>
</dbReference>
<evidence type="ECO:0000259" key="5">
    <source>
        <dbReference type="SMART" id="SM00709"/>
    </source>
</evidence>
<dbReference type="InterPro" id="IPR042451">
    <property type="entry name" value="ZPR1_A/B_dom"/>
</dbReference>
<dbReference type="OrthoDB" id="308464at2759"/>
<dbReference type="PANTHER" id="PTHR10876:SF0">
    <property type="entry name" value="ZINC FINGER PROTEIN ZPR1"/>
    <property type="match status" value="1"/>
</dbReference>
<evidence type="ECO:0000313" key="6">
    <source>
        <dbReference type="EMBL" id="KAG8235022.1"/>
    </source>
</evidence>
<name>A0A8K0KHB4_LADFU</name>
<protein>
    <recommendedName>
        <fullName evidence="5">Zinc finger ZPR1-type domain-containing protein</fullName>
    </recommendedName>
</protein>
<comment type="caution">
    <text evidence="6">The sequence shown here is derived from an EMBL/GenBank/DDBJ whole genome shotgun (WGS) entry which is preliminary data.</text>
</comment>
<dbReference type="Proteomes" id="UP000792457">
    <property type="component" value="Unassembled WGS sequence"/>
</dbReference>
<evidence type="ECO:0000256" key="3">
    <source>
        <dbReference type="ARBA" id="ARBA00022771"/>
    </source>
</evidence>